<protein>
    <submittedName>
        <fullName evidence="1">Uncharacterized protein</fullName>
    </submittedName>
</protein>
<proteinExistence type="predicted"/>
<dbReference type="Proteomes" id="UP000469185">
    <property type="component" value="Unassembled WGS sequence"/>
</dbReference>
<name>A0A6N9YQZ7_9ACTN</name>
<organism evidence="1 2">
    <name type="scientific">Phytoactinopolyspora alkaliphila</name>
    <dbReference type="NCBI Taxonomy" id="1783498"/>
    <lineage>
        <taxon>Bacteria</taxon>
        <taxon>Bacillati</taxon>
        <taxon>Actinomycetota</taxon>
        <taxon>Actinomycetes</taxon>
        <taxon>Jiangellales</taxon>
        <taxon>Jiangellaceae</taxon>
        <taxon>Phytoactinopolyspora</taxon>
    </lineage>
</organism>
<accession>A0A6N9YQZ7</accession>
<dbReference type="AlphaFoldDB" id="A0A6N9YQZ7"/>
<evidence type="ECO:0000313" key="1">
    <source>
        <dbReference type="EMBL" id="NED97355.1"/>
    </source>
</evidence>
<comment type="caution">
    <text evidence="1">The sequence shown here is derived from an EMBL/GenBank/DDBJ whole genome shotgun (WGS) entry which is preliminary data.</text>
</comment>
<dbReference type="RefSeq" id="WP_163820145.1">
    <property type="nucleotide sequence ID" value="NZ_JAAGOB010000011.1"/>
</dbReference>
<reference evidence="1 2" key="1">
    <citation type="submission" date="2020-02" db="EMBL/GenBank/DDBJ databases">
        <authorList>
            <person name="Li X.-J."/>
            <person name="Feng X.-M."/>
        </authorList>
    </citation>
    <scope>NUCLEOTIDE SEQUENCE [LARGE SCALE GENOMIC DNA]</scope>
    <source>
        <strain evidence="1 2">CGMCC 4.7225</strain>
    </source>
</reference>
<gene>
    <name evidence="1" type="ORF">G1H11_18830</name>
</gene>
<evidence type="ECO:0000313" key="2">
    <source>
        <dbReference type="Proteomes" id="UP000469185"/>
    </source>
</evidence>
<sequence>MNAKQIIRIVGSVFSATAAMKAFTKAKHEGDKLKMLDAGLAAASIAVTVAIVVRDVRGGDDRSRMVELGDDS</sequence>
<keyword evidence="2" id="KW-1185">Reference proteome</keyword>
<dbReference type="EMBL" id="JAAGOB010000011">
    <property type="protein sequence ID" value="NED97355.1"/>
    <property type="molecule type" value="Genomic_DNA"/>
</dbReference>